<evidence type="ECO:0000256" key="1">
    <source>
        <dbReference type="SAM" id="SignalP"/>
    </source>
</evidence>
<dbReference type="NCBIfam" id="NF041532">
    <property type="entry name" value="HprT"/>
    <property type="match status" value="1"/>
</dbReference>
<dbReference type="Proteomes" id="UP000258127">
    <property type="component" value="Chromosome"/>
</dbReference>
<dbReference type="RefSeq" id="WP_029613981.1">
    <property type="nucleotide sequence ID" value="NZ_CP009747.1"/>
</dbReference>
<dbReference type="InterPro" id="IPR048207">
    <property type="entry name" value="HprT-like"/>
</dbReference>
<keyword evidence="3" id="KW-1185">Reference proteome</keyword>
<sequence length="69" mass="7330">MKRTPLLLAVLLSLPVFAGCASRSGCQGAACERAEPDHGRIVVWWAPGMRGGLGTPEHPLDHSVVPLEN</sequence>
<dbReference type="PROSITE" id="PS51257">
    <property type="entry name" value="PROKAR_LIPOPROTEIN"/>
    <property type="match status" value="1"/>
</dbReference>
<reference evidence="2 3" key="1">
    <citation type="submission" date="2018-08" db="EMBL/GenBank/DDBJ databases">
        <authorList>
            <person name="Lee Y."/>
            <person name="Kakembo D."/>
        </authorList>
    </citation>
    <scope>NUCLEOTIDE SEQUENCE [LARGE SCALE GENOMIC DNA]</scope>
    <source>
        <strain evidence="2 3">JBCS1880</strain>
    </source>
</reference>
<feature type="signal peptide" evidence="1">
    <location>
        <begin position="1"/>
        <end position="18"/>
    </location>
</feature>
<keyword evidence="1" id="KW-0732">Signal</keyword>
<dbReference type="KEGG" id="ppv:NJ69_15380"/>
<proteinExistence type="predicted"/>
<evidence type="ECO:0000313" key="3">
    <source>
        <dbReference type="Proteomes" id="UP000258127"/>
    </source>
</evidence>
<protein>
    <submittedName>
        <fullName evidence="2">Type III secretion protein</fullName>
    </submittedName>
</protein>
<evidence type="ECO:0000313" key="2">
    <source>
        <dbReference type="EMBL" id="AXO89996.1"/>
    </source>
</evidence>
<dbReference type="AlphaFoldDB" id="A0AAI8KDW1"/>
<accession>A0AAI8KDW1</accession>
<gene>
    <name evidence="2" type="ORF">DZC75_19055</name>
</gene>
<organism evidence="2 3">
    <name type="scientific">Pseudomonas parafulva</name>
    <dbReference type="NCBI Taxonomy" id="157782"/>
    <lineage>
        <taxon>Bacteria</taxon>
        <taxon>Pseudomonadati</taxon>
        <taxon>Pseudomonadota</taxon>
        <taxon>Gammaproteobacteria</taxon>
        <taxon>Pseudomonadales</taxon>
        <taxon>Pseudomonadaceae</taxon>
        <taxon>Pseudomonas</taxon>
    </lineage>
</organism>
<name>A0AAI8KDW1_9PSED</name>
<dbReference type="EMBL" id="CP031641">
    <property type="protein sequence ID" value="AXO89996.1"/>
    <property type="molecule type" value="Genomic_DNA"/>
</dbReference>
<feature type="chain" id="PRO_5042538252" evidence="1">
    <location>
        <begin position="19"/>
        <end position="69"/>
    </location>
</feature>